<dbReference type="PROSITE" id="PS00170">
    <property type="entry name" value="CSA_PPIASE_1"/>
    <property type="match status" value="1"/>
</dbReference>
<accession>A0A0D6ER25</accession>
<dbReference type="OrthoDB" id="193499at2759"/>
<proteinExistence type="inferred from homology"/>
<protein>
    <recommendedName>
        <fullName evidence="4">Peptidyl-prolyl cis-trans isomerase</fullName>
        <shortName evidence="4">PPIase</shortName>
        <ecNumber evidence="4">5.2.1.8</ecNumber>
    </recommendedName>
</protein>
<sequence>MPRPIVFFDLNIGNTPAGRIKMELFDDIVPRCVPSVSPPERDLTGCSFRTAENFRQLTTGEHKENGQPVGYKNSIFHRVIPHFMIQGGDFLNGDGTGSLSIYGRQFEDENFKLPHDQAGLLSMANSGPHTNGCQFFITTEPAPFLDGKHVVFGKVIGQDSMLVVRKIENVATGEVPCHLLPSSPIVLREVIAHRSQQPAKTDMHHHRCVLILFRSEPFESQNFRLTLFHFAECGEL</sequence>
<evidence type="ECO:0000256" key="2">
    <source>
        <dbReference type="ARBA" id="ARBA00023110"/>
    </source>
</evidence>
<dbReference type="Proteomes" id="UP000243876">
    <property type="component" value="Unassembled WGS sequence"/>
</dbReference>
<dbReference type="PRINTS" id="PR00153">
    <property type="entry name" value="CSAPPISMRASE"/>
</dbReference>
<dbReference type="PANTHER" id="PTHR11071">
    <property type="entry name" value="PEPTIDYL-PROLYL CIS-TRANS ISOMERASE"/>
    <property type="match status" value="1"/>
</dbReference>
<dbReference type="AlphaFoldDB" id="A0A0D6ER25"/>
<dbReference type="PANTHER" id="PTHR11071:SF561">
    <property type="entry name" value="PEPTIDYL-PROLYL CIS-TRANS ISOMERASE D-RELATED"/>
    <property type="match status" value="1"/>
</dbReference>
<organism evidence="6 7">
    <name type="scientific">Sporidiobolus salmonicolor</name>
    <name type="common">Yeast-like fungus</name>
    <name type="synonym">Sporobolomyces salmonicolor</name>
    <dbReference type="NCBI Taxonomy" id="5005"/>
    <lineage>
        <taxon>Eukaryota</taxon>
        <taxon>Fungi</taxon>
        <taxon>Dikarya</taxon>
        <taxon>Basidiomycota</taxon>
        <taxon>Pucciniomycotina</taxon>
        <taxon>Microbotryomycetes</taxon>
        <taxon>Sporidiobolales</taxon>
        <taxon>Sporidiobolaceae</taxon>
        <taxon>Sporobolomyces</taxon>
    </lineage>
</organism>
<evidence type="ECO:0000313" key="7">
    <source>
        <dbReference type="Proteomes" id="UP000243876"/>
    </source>
</evidence>
<dbReference type="InterPro" id="IPR002130">
    <property type="entry name" value="Cyclophilin-type_PPIase_dom"/>
</dbReference>
<keyword evidence="2 4" id="KW-0697">Rotamase</keyword>
<dbReference type="InterPro" id="IPR029000">
    <property type="entry name" value="Cyclophilin-like_dom_sf"/>
</dbReference>
<name>A0A0D6ER25_SPOSA</name>
<dbReference type="GO" id="GO:0003755">
    <property type="term" value="F:peptidyl-prolyl cis-trans isomerase activity"/>
    <property type="evidence" value="ECO:0007669"/>
    <property type="project" value="UniProtKB-UniRule"/>
</dbReference>
<feature type="domain" description="PPIase cyclophilin-type" evidence="5">
    <location>
        <begin position="7"/>
        <end position="192"/>
    </location>
</feature>
<dbReference type="PROSITE" id="PS50072">
    <property type="entry name" value="CSA_PPIASE_2"/>
    <property type="match status" value="1"/>
</dbReference>
<comment type="catalytic activity">
    <reaction evidence="1 4">
        <text>[protein]-peptidylproline (omega=180) = [protein]-peptidylproline (omega=0)</text>
        <dbReference type="Rhea" id="RHEA:16237"/>
        <dbReference type="Rhea" id="RHEA-COMP:10747"/>
        <dbReference type="Rhea" id="RHEA-COMP:10748"/>
        <dbReference type="ChEBI" id="CHEBI:83833"/>
        <dbReference type="ChEBI" id="CHEBI:83834"/>
        <dbReference type="EC" id="5.2.1.8"/>
    </reaction>
</comment>
<keyword evidence="7" id="KW-1185">Reference proteome</keyword>
<dbReference type="EMBL" id="CENE01000022">
    <property type="protein sequence ID" value="CEQ42201.1"/>
    <property type="molecule type" value="Genomic_DNA"/>
</dbReference>
<evidence type="ECO:0000256" key="3">
    <source>
        <dbReference type="ARBA" id="ARBA00023235"/>
    </source>
</evidence>
<dbReference type="Pfam" id="PF00160">
    <property type="entry name" value="Pro_isomerase"/>
    <property type="match status" value="1"/>
</dbReference>
<evidence type="ECO:0000259" key="5">
    <source>
        <dbReference type="PROSITE" id="PS50072"/>
    </source>
</evidence>
<dbReference type="GO" id="GO:0005737">
    <property type="term" value="C:cytoplasm"/>
    <property type="evidence" value="ECO:0007669"/>
    <property type="project" value="TreeGrafter"/>
</dbReference>
<comment type="function">
    <text evidence="4">PPIases accelerate the folding of proteins. It catalyzes the cis-trans isomerization of proline imidic peptide bonds in oligopeptides.</text>
</comment>
<dbReference type="InterPro" id="IPR020892">
    <property type="entry name" value="Cyclophilin-type_PPIase_CS"/>
</dbReference>
<evidence type="ECO:0000313" key="6">
    <source>
        <dbReference type="EMBL" id="CEQ42201.1"/>
    </source>
</evidence>
<keyword evidence="3 4" id="KW-0413">Isomerase</keyword>
<dbReference type="FunFam" id="2.40.100.10:FF:000025">
    <property type="entry name" value="Peptidyl-prolyl cis-trans isomerase CYP19-2"/>
    <property type="match status" value="1"/>
</dbReference>
<gene>
    <name evidence="6" type="primary">SPOSA6832_03988</name>
</gene>
<dbReference type="SUPFAM" id="SSF50891">
    <property type="entry name" value="Cyclophilin-like"/>
    <property type="match status" value="1"/>
</dbReference>
<dbReference type="GO" id="GO:0006457">
    <property type="term" value="P:protein folding"/>
    <property type="evidence" value="ECO:0007669"/>
    <property type="project" value="InterPro"/>
</dbReference>
<evidence type="ECO:0000256" key="4">
    <source>
        <dbReference type="RuleBase" id="RU363019"/>
    </source>
</evidence>
<reference evidence="7" key="1">
    <citation type="submission" date="2015-02" db="EMBL/GenBank/DDBJ databases">
        <authorList>
            <person name="Gon?alves P."/>
        </authorList>
    </citation>
    <scope>NUCLEOTIDE SEQUENCE [LARGE SCALE GENOMIC DNA]</scope>
</reference>
<dbReference type="GO" id="GO:0016018">
    <property type="term" value="F:cyclosporin A binding"/>
    <property type="evidence" value="ECO:0007669"/>
    <property type="project" value="TreeGrafter"/>
</dbReference>
<dbReference type="Gene3D" id="2.40.100.10">
    <property type="entry name" value="Cyclophilin-like"/>
    <property type="match status" value="2"/>
</dbReference>
<comment type="similarity">
    <text evidence="4">Belongs to the cyclophilin-type PPIase family.</text>
</comment>
<dbReference type="EC" id="5.2.1.8" evidence="4"/>
<evidence type="ECO:0000256" key="1">
    <source>
        <dbReference type="ARBA" id="ARBA00000971"/>
    </source>
</evidence>